<feature type="domain" description="UspA" evidence="1">
    <location>
        <begin position="2"/>
        <end position="137"/>
    </location>
</feature>
<evidence type="ECO:0000313" key="3">
    <source>
        <dbReference type="Proteomes" id="UP000076923"/>
    </source>
</evidence>
<dbReference type="Gene3D" id="3.40.50.12370">
    <property type="match status" value="1"/>
</dbReference>
<dbReference type="SUPFAM" id="SSF52402">
    <property type="entry name" value="Adenine nucleotide alpha hydrolases-like"/>
    <property type="match status" value="2"/>
</dbReference>
<dbReference type="Pfam" id="PF00582">
    <property type="entry name" value="Usp"/>
    <property type="match status" value="1"/>
</dbReference>
<proteinExistence type="predicted"/>
<evidence type="ECO:0000259" key="1">
    <source>
        <dbReference type="Pfam" id="PF00582"/>
    </source>
</evidence>
<organism evidence="2 3">
    <name type="scientific">Polaribacter atrinae</name>
    <dbReference type="NCBI Taxonomy" id="1333662"/>
    <lineage>
        <taxon>Bacteria</taxon>
        <taxon>Pseudomonadati</taxon>
        <taxon>Bacteroidota</taxon>
        <taxon>Flavobacteriia</taxon>
        <taxon>Flavobacteriales</taxon>
        <taxon>Flavobacteriaceae</taxon>
    </lineage>
</organism>
<sequence>MSIIVATNFSKLSENAVLYAAGLTKQFQTELVLFHAFKLPVHAANSRLSAISLDSLFEKNKVKLKKTAAHLSEKFQIKVTYKSTYSNLGEEVDLLMKEHKARFLVIGMSPKSIEQNLIGNPTTSVISMKEFPVLAIPIEAKFKEVKQILFACDLLQDIPLKTLAKLRQVALNLKATVTVFYVDQKIEELQTDTTNTLDKELEDVTHFYKNVKSNSVIDAIEDEIKKSNSELLVMMPKKYGFWESIVHKSKTRVMASGQNIPLLSIPIES</sequence>
<dbReference type="EMBL" id="LVWE01000085">
    <property type="protein sequence ID" value="OAD40797.1"/>
    <property type="molecule type" value="Genomic_DNA"/>
</dbReference>
<accession>A0A176SZB3</accession>
<dbReference type="InterPro" id="IPR006016">
    <property type="entry name" value="UspA"/>
</dbReference>
<protein>
    <recommendedName>
        <fullName evidence="1">UspA domain-containing protein</fullName>
    </recommendedName>
</protein>
<gene>
    <name evidence="2" type="ORF">LPB303_16230</name>
</gene>
<dbReference type="CDD" id="cd00293">
    <property type="entry name" value="USP-like"/>
    <property type="match status" value="1"/>
</dbReference>
<reference evidence="2 3" key="1">
    <citation type="submission" date="2016-02" db="EMBL/GenBank/DDBJ databases">
        <title>Draft genome sequence of Polaribacter atrinae KACC17473.</title>
        <authorList>
            <person name="Shin S.-K."/>
            <person name="Yi H."/>
        </authorList>
    </citation>
    <scope>NUCLEOTIDE SEQUENCE [LARGE SCALE GENOMIC DNA]</scope>
    <source>
        <strain evidence="2 3">KACC 17473</strain>
    </source>
</reference>
<comment type="caution">
    <text evidence="2">The sequence shown here is derived from an EMBL/GenBank/DDBJ whole genome shotgun (WGS) entry which is preliminary data.</text>
</comment>
<evidence type="ECO:0000313" key="2">
    <source>
        <dbReference type="EMBL" id="OAD40797.1"/>
    </source>
</evidence>
<dbReference type="OrthoDB" id="9788959at2"/>
<keyword evidence="3" id="KW-1185">Reference proteome</keyword>
<dbReference type="RefSeq" id="WP_068452632.1">
    <property type="nucleotide sequence ID" value="NZ_CP150660.1"/>
</dbReference>
<name>A0A176SZB3_9FLAO</name>
<dbReference type="AlphaFoldDB" id="A0A176SZB3"/>
<dbReference type="Proteomes" id="UP000076923">
    <property type="component" value="Unassembled WGS sequence"/>
</dbReference>
<dbReference type="STRING" id="1333662.LPB303_16230"/>